<sequence length="82" mass="8705">MVTFELTQKTALSVAFDVTIRGGGGGEPYDGPYTVTPNFETQELATKDRLLKDNVTVDPIAVARVENPSGGKTIFIGGIFNG</sequence>
<reference evidence="1" key="1">
    <citation type="journal article" date="2021" name="Proc. Natl. Acad. Sci. U.S.A.">
        <title>A Catalog of Tens of Thousands of Viruses from Human Metagenomes Reveals Hidden Associations with Chronic Diseases.</title>
        <authorList>
            <person name="Tisza M.J."/>
            <person name="Buck C.B."/>
        </authorList>
    </citation>
    <scope>NUCLEOTIDE SEQUENCE</scope>
    <source>
        <strain evidence="1">CtyDR6</strain>
    </source>
</reference>
<protein>
    <submittedName>
        <fullName evidence="1">Uncharacterized protein</fullName>
    </submittedName>
</protein>
<proteinExistence type="predicted"/>
<name>A0A8S5QKZ1_9CAUD</name>
<accession>A0A8S5QKZ1</accession>
<organism evidence="1">
    <name type="scientific">Podoviridae sp. ctyDR6</name>
    <dbReference type="NCBI Taxonomy" id="2825288"/>
    <lineage>
        <taxon>Viruses</taxon>
        <taxon>Duplodnaviria</taxon>
        <taxon>Heunggongvirae</taxon>
        <taxon>Uroviricota</taxon>
        <taxon>Caudoviricetes</taxon>
    </lineage>
</organism>
<dbReference type="EMBL" id="BK015675">
    <property type="protein sequence ID" value="DAE19467.1"/>
    <property type="molecule type" value="Genomic_DNA"/>
</dbReference>
<evidence type="ECO:0000313" key="1">
    <source>
        <dbReference type="EMBL" id="DAE19467.1"/>
    </source>
</evidence>